<dbReference type="Proteomes" id="UP001163846">
    <property type="component" value="Unassembled WGS sequence"/>
</dbReference>
<protein>
    <recommendedName>
        <fullName evidence="3">DUF6534 domain-containing protein</fullName>
    </recommendedName>
</protein>
<feature type="transmembrane region" description="Helical" evidence="2">
    <location>
        <begin position="130"/>
        <end position="154"/>
    </location>
</feature>
<feature type="transmembrane region" description="Helical" evidence="2">
    <location>
        <begin position="15"/>
        <end position="40"/>
    </location>
</feature>
<feature type="domain" description="DUF6534" evidence="3">
    <location>
        <begin position="67"/>
        <end position="158"/>
    </location>
</feature>
<reference evidence="4" key="1">
    <citation type="submission" date="2022-08" db="EMBL/GenBank/DDBJ databases">
        <authorList>
            <consortium name="DOE Joint Genome Institute"/>
            <person name="Min B."/>
            <person name="Riley R."/>
            <person name="Sierra-Patev S."/>
            <person name="Naranjo-Ortiz M."/>
            <person name="Looney B."/>
            <person name="Konkel Z."/>
            <person name="Slot J.C."/>
            <person name="Sakamoto Y."/>
            <person name="Steenwyk J.L."/>
            <person name="Rokas A."/>
            <person name="Carro J."/>
            <person name="Camarero S."/>
            <person name="Ferreira P."/>
            <person name="Molpeceres G."/>
            <person name="Ruiz-Duenas F.J."/>
            <person name="Serrano A."/>
            <person name="Henrissat B."/>
            <person name="Drula E."/>
            <person name="Hughes K.W."/>
            <person name="Mata J.L."/>
            <person name="Ishikawa N.K."/>
            <person name="Vargas-Isla R."/>
            <person name="Ushijima S."/>
            <person name="Smith C.A."/>
            <person name="Ahrendt S."/>
            <person name="Andreopoulos W."/>
            <person name="He G."/>
            <person name="Labutti K."/>
            <person name="Lipzen A."/>
            <person name="Ng V."/>
            <person name="Sandor L."/>
            <person name="Barry K."/>
            <person name="Martinez A.T."/>
            <person name="Xiao Y."/>
            <person name="Gibbons J.G."/>
            <person name="Terashima K."/>
            <person name="Hibbett D.S."/>
            <person name="Grigoriev I.V."/>
        </authorList>
    </citation>
    <scope>NUCLEOTIDE SEQUENCE</scope>
    <source>
        <strain evidence="4">TFB9207</strain>
    </source>
</reference>
<proteinExistence type="predicted"/>
<feature type="transmembrane region" description="Helical" evidence="2">
    <location>
        <begin position="60"/>
        <end position="83"/>
    </location>
</feature>
<keyword evidence="5" id="KW-1185">Reference proteome</keyword>
<feature type="region of interest" description="Disordered" evidence="1">
    <location>
        <begin position="187"/>
        <end position="217"/>
    </location>
</feature>
<organism evidence="4 5">
    <name type="scientific">Lentinula raphanica</name>
    <dbReference type="NCBI Taxonomy" id="153919"/>
    <lineage>
        <taxon>Eukaryota</taxon>
        <taxon>Fungi</taxon>
        <taxon>Dikarya</taxon>
        <taxon>Basidiomycota</taxon>
        <taxon>Agaricomycotina</taxon>
        <taxon>Agaricomycetes</taxon>
        <taxon>Agaricomycetidae</taxon>
        <taxon>Agaricales</taxon>
        <taxon>Marasmiineae</taxon>
        <taxon>Omphalotaceae</taxon>
        <taxon>Lentinula</taxon>
    </lineage>
</organism>
<dbReference type="PANTHER" id="PTHR40465:SF1">
    <property type="entry name" value="DUF6534 DOMAIN-CONTAINING PROTEIN"/>
    <property type="match status" value="1"/>
</dbReference>
<feature type="compositionally biased region" description="Polar residues" evidence="1">
    <location>
        <begin position="190"/>
        <end position="217"/>
    </location>
</feature>
<evidence type="ECO:0000256" key="1">
    <source>
        <dbReference type="SAM" id="MobiDB-lite"/>
    </source>
</evidence>
<keyword evidence="2" id="KW-0812">Transmembrane</keyword>
<evidence type="ECO:0000313" key="5">
    <source>
        <dbReference type="Proteomes" id="UP001163846"/>
    </source>
</evidence>
<dbReference type="EMBL" id="MU807047">
    <property type="protein sequence ID" value="KAJ3832190.1"/>
    <property type="molecule type" value="Genomic_DNA"/>
</dbReference>
<evidence type="ECO:0000256" key="2">
    <source>
        <dbReference type="SAM" id="Phobius"/>
    </source>
</evidence>
<comment type="caution">
    <text evidence="4">The sequence shown here is derived from an EMBL/GenBank/DDBJ whole genome shotgun (WGS) entry which is preliminary data.</text>
</comment>
<dbReference type="Pfam" id="PF20152">
    <property type="entry name" value="DUF6534"/>
    <property type="match status" value="1"/>
</dbReference>
<name>A0AA38NX04_9AGAR</name>
<dbReference type="PANTHER" id="PTHR40465">
    <property type="entry name" value="CHROMOSOME 1, WHOLE GENOME SHOTGUN SEQUENCE"/>
    <property type="match status" value="1"/>
</dbReference>
<evidence type="ECO:0000259" key="3">
    <source>
        <dbReference type="Pfam" id="PF20152"/>
    </source>
</evidence>
<feature type="transmembrane region" description="Helical" evidence="2">
    <location>
        <begin position="95"/>
        <end position="124"/>
    </location>
</feature>
<evidence type="ECO:0000313" key="4">
    <source>
        <dbReference type="EMBL" id="KAJ3832190.1"/>
    </source>
</evidence>
<gene>
    <name evidence="4" type="ORF">F5878DRAFT_24090</name>
</gene>
<sequence length="217" mass="23994">MGFTHSTALTKQLRVTIAALTVCLALLTFAISMVIFVRTIPSIHSGPSVFTPTAQDSLDWKIQLPSAIACDLVITLAMVYNLYKSRTGLKKTDHVLNMLIIFTVNTGLITVVLSTASLICFLVLPQSILIYVALYVALETILPKCYLNSFLATLNSREFLREQMSTEITDRTIENLSAKSRTLHFDRNPDLSSGSSETMSYVRSTGPPNQVNTLRET</sequence>
<accession>A0AA38NX04</accession>
<dbReference type="AlphaFoldDB" id="A0AA38NX04"/>
<keyword evidence="2" id="KW-1133">Transmembrane helix</keyword>
<dbReference type="InterPro" id="IPR045339">
    <property type="entry name" value="DUF6534"/>
</dbReference>
<keyword evidence="2" id="KW-0472">Membrane</keyword>